<evidence type="ECO:0000256" key="13">
    <source>
        <dbReference type="SAM" id="SignalP"/>
    </source>
</evidence>
<dbReference type="InterPro" id="IPR057247">
    <property type="entry name" value="CARBOXYPEPT_ZN_2"/>
</dbReference>
<keyword evidence="9" id="KW-0482">Metalloprotease</keyword>
<proteinExistence type="inferred from homology"/>
<dbReference type="PANTHER" id="PTHR11705:SF91">
    <property type="entry name" value="FI01817P-RELATED"/>
    <property type="match status" value="1"/>
</dbReference>
<keyword evidence="4" id="KW-0645">Protease</keyword>
<reference evidence="15" key="1">
    <citation type="submission" date="2015-10" db="EMBL/GenBank/DDBJ databases">
        <title>EvidentialGene: Evidence-directed Construction of Complete mRNA Transcriptomes without Genomes.</title>
        <authorList>
            <person name="Gilbert D.G."/>
        </authorList>
    </citation>
    <scope>NUCLEOTIDE SEQUENCE</scope>
</reference>
<dbReference type="PROSITE" id="PS00132">
    <property type="entry name" value="CARBOXYPEPT_ZN_1"/>
    <property type="match status" value="1"/>
</dbReference>
<evidence type="ECO:0000256" key="12">
    <source>
        <dbReference type="SAM" id="MobiDB-lite"/>
    </source>
</evidence>
<dbReference type="InterPro" id="IPR036990">
    <property type="entry name" value="M14A-like_propep"/>
</dbReference>
<evidence type="ECO:0000259" key="14">
    <source>
        <dbReference type="PROSITE" id="PS52035"/>
    </source>
</evidence>
<evidence type="ECO:0000313" key="15">
    <source>
        <dbReference type="EMBL" id="JAN36338.1"/>
    </source>
</evidence>
<dbReference type="PRINTS" id="PR00765">
    <property type="entry name" value="CRBOXYPTASEA"/>
</dbReference>
<feature type="compositionally biased region" description="Basic and acidic residues" evidence="12">
    <location>
        <begin position="240"/>
        <end position="253"/>
    </location>
</feature>
<dbReference type="GO" id="GO:0006508">
    <property type="term" value="P:proteolysis"/>
    <property type="evidence" value="ECO:0007669"/>
    <property type="project" value="UniProtKB-KW"/>
</dbReference>
<dbReference type="PANTHER" id="PTHR11705">
    <property type="entry name" value="PROTEASE FAMILY M14 CARBOXYPEPTIDASE A,B"/>
    <property type="match status" value="1"/>
</dbReference>
<protein>
    <submittedName>
        <fullName evidence="15">Zinc carboxypeptidase</fullName>
    </submittedName>
</protein>
<feature type="signal peptide" evidence="13">
    <location>
        <begin position="1"/>
        <end position="24"/>
    </location>
</feature>
<evidence type="ECO:0000256" key="6">
    <source>
        <dbReference type="ARBA" id="ARBA00022729"/>
    </source>
</evidence>
<feature type="active site" description="Proton donor/acceptor" evidence="11">
    <location>
        <position position="714"/>
    </location>
</feature>
<dbReference type="Gene3D" id="3.40.630.10">
    <property type="entry name" value="Zn peptidases"/>
    <property type="match status" value="1"/>
</dbReference>
<dbReference type="Pfam" id="PF02244">
    <property type="entry name" value="Propep_M14"/>
    <property type="match status" value="1"/>
</dbReference>
<evidence type="ECO:0000256" key="7">
    <source>
        <dbReference type="ARBA" id="ARBA00022801"/>
    </source>
</evidence>
<name>A0A0P5NQU0_9CRUS</name>
<keyword evidence="10" id="KW-1015">Disulfide bond</keyword>
<evidence type="ECO:0000256" key="8">
    <source>
        <dbReference type="ARBA" id="ARBA00022833"/>
    </source>
</evidence>
<dbReference type="GO" id="GO:0005615">
    <property type="term" value="C:extracellular space"/>
    <property type="evidence" value="ECO:0007669"/>
    <property type="project" value="TreeGrafter"/>
</dbReference>
<evidence type="ECO:0000256" key="10">
    <source>
        <dbReference type="ARBA" id="ARBA00023157"/>
    </source>
</evidence>
<dbReference type="InterPro" id="IPR003146">
    <property type="entry name" value="M14A_act_pep"/>
</dbReference>
<dbReference type="PROSITE" id="PS52035">
    <property type="entry name" value="PEPTIDASE_M14"/>
    <property type="match status" value="1"/>
</dbReference>
<comment type="cofactor">
    <cofactor evidence="1">
        <name>Zn(2+)</name>
        <dbReference type="ChEBI" id="CHEBI:29105"/>
    </cofactor>
</comment>
<feature type="chain" id="PRO_5010918849" evidence="13">
    <location>
        <begin position="25"/>
        <end position="772"/>
    </location>
</feature>
<dbReference type="GO" id="GO:0004181">
    <property type="term" value="F:metallocarboxypeptidase activity"/>
    <property type="evidence" value="ECO:0007669"/>
    <property type="project" value="InterPro"/>
</dbReference>
<feature type="region of interest" description="Disordered" evidence="12">
    <location>
        <begin position="204"/>
        <end position="254"/>
    </location>
</feature>
<evidence type="ECO:0000256" key="3">
    <source>
        <dbReference type="ARBA" id="ARBA00022645"/>
    </source>
</evidence>
<sequence length="772" mass="86038">MTAGLSPTLARCFLVSFCLSVVSAAPTADHAVVQSVRSTTESSPTTTEELDFKDVPIYEKEKLRKPPPGFKYVPVLKCSNGETEKATATPSNDQIVDDHQIAHPLETADQAIQPSLDEERQVTDAADAEDSQTEVPIDAIVIEDADPDEPTATTDEIATAVNDVTQENVQSIQSTDQLAEAEEPIQKVQISEDNSPIIASVSLEAEAKPESESANAASDAMVNAETNDSTAEELPSQVAVDDKNSVVSKDPEPVRQSQIVVDNVDVVASVNLDAVTEKSDAVDENFETYGAMNINEDQVKDFTGYKVYRVTISTEEAARWILKFEDVPGIEFWSDAKLLLQPRGIFVTSATDILVAPDVAGHMEESLRQARLPFEILINDVQEAIRDENPPKSEDEEDLMSRNGHTLTWERYHSLEDIDSYLEYLRITFPNFVTVTEIGRTTENRPIKAVRFHQEGGRSDKKTILIDASIHAREWITPATITYMMREIVDNPQKYDCIMNQFDWLFVPVLNPDGYVYTHSHNRMWRKTRSQTESIIFRQSAEASLIADRITRFEDDPILDDDILAKLRAKVASPKASLSCTGADANRNFDYYWLTGGSSRNPCSDTFAGSKPFSEPESRALRDLVLDNKDHLAMYISLHAYSQMWLLPWGHKQEKPEDFSELYSLAKTGSNALEKVNGVNYLIGSIPDLLYVASGSSIDWVKGAVGVKYVYTLELRDSGRFGFLLPARHIVPSGKKTCKKKNLTWQPCLTNLGTIMHFAQPVKQANLKHTVF</sequence>
<dbReference type="PROSITE" id="PS00133">
    <property type="entry name" value="CARBOXYPEPT_ZN_2"/>
    <property type="match status" value="1"/>
</dbReference>
<dbReference type="FunFam" id="3.40.630.10:FF:000084">
    <property type="entry name" value="Carboxypeptidase B2"/>
    <property type="match status" value="2"/>
</dbReference>
<dbReference type="Gene3D" id="3.30.70.340">
    <property type="entry name" value="Metallocarboxypeptidase-like"/>
    <property type="match status" value="1"/>
</dbReference>
<dbReference type="InterPro" id="IPR000834">
    <property type="entry name" value="Peptidase_M14"/>
</dbReference>
<dbReference type="Pfam" id="PF00246">
    <property type="entry name" value="Peptidase_M14"/>
    <property type="match status" value="1"/>
</dbReference>
<keyword evidence="7" id="KW-0378">Hydrolase</keyword>
<feature type="domain" description="Peptidase M14" evidence="14">
    <location>
        <begin position="411"/>
        <end position="748"/>
    </location>
</feature>
<dbReference type="SUPFAM" id="SSF53187">
    <property type="entry name" value="Zn-dependent exopeptidases"/>
    <property type="match status" value="1"/>
</dbReference>
<evidence type="ECO:0000256" key="4">
    <source>
        <dbReference type="ARBA" id="ARBA00022670"/>
    </source>
</evidence>
<dbReference type="OrthoDB" id="3626597at2759"/>
<evidence type="ECO:0000256" key="9">
    <source>
        <dbReference type="ARBA" id="ARBA00023049"/>
    </source>
</evidence>
<keyword evidence="5" id="KW-0479">Metal-binding</keyword>
<comment type="similarity">
    <text evidence="2 11">Belongs to the peptidase M14 family.</text>
</comment>
<dbReference type="InterPro" id="IPR057246">
    <property type="entry name" value="CARBOXYPEPT_ZN_1"/>
</dbReference>
<feature type="region of interest" description="Disordered" evidence="12">
    <location>
        <begin position="108"/>
        <end position="132"/>
    </location>
</feature>
<evidence type="ECO:0000256" key="11">
    <source>
        <dbReference type="PROSITE-ProRule" id="PRU01379"/>
    </source>
</evidence>
<accession>A0A0P5NQU0</accession>
<organism evidence="15">
    <name type="scientific">Daphnia magna</name>
    <dbReference type="NCBI Taxonomy" id="35525"/>
    <lineage>
        <taxon>Eukaryota</taxon>
        <taxon>Metazoa</taxon>
        <taxon>Ecdysozoa</taxon>
        <taxon>Arthropoda</taxon>
        <taxon>Crustacea</taxon>
        <taxon>Branchiopoda</taxon>
        <taxon>Diplostraca</taxon>
        <taxon>Cladocera</taxon>
        <taxon>Anomopoda</taxon>
        <taxon>Daphniidae</taxon>
        <taxon>Daphnia</taxon>
    </lineage>
</organism>
<evidence type="ECO:0000256" key="1">
    <source>
        <dbReference type="ARBA" id="ARBA00001947"/>
    </source>
</evidence>
<dbReference type="SMART" id="SM00631">
    <property type="entry name" value="Zn_pept"/>
    <property type="match status" value="1"/>
</dbReference>
<keyword evidence="6 13" id="KW-0732">Signal</keyword>
<evidence type="ECO:0000256" key="2">
    <source>
        <dbReference type="ARBA" id="ARBA00005988"/>
    </source>
</evidence>
<keyword evidence="8" id="KW-0862">Zinc</keyword>
<dbReference type="CDD" id="cd03860">
    <property type="entry name" value="M14_CP_A-B_like"/>
    <property type="match status" value="1"/>
</dbReference>
<keyword evidence="3 15" id="KW-0121">Carboxypeptidase</keyword>
<dbReference type="EMBL" id="GDIQ01058399">
    <property type="protein sequence ID" value="JAN36338.1"/>
    <property type="molecule type" value="Transcribed_RNA"/>
</dbReference>
<evidence type="ECO:0000256" key="5">
    <source>
        <dbReference type="ARBA" id="ARBA00022723"/>
    </source>
</evidence>
<dbReference type="GO" id="GO:0008270">
    <property type="term" value="F:zinc ion binding"/>
    <property type="evidence" value="ECO:0007669"/>
    <property type="project" value="InterPro"/>
</dbReference>
<dbReference type="AlphaFoldDB" id="A0A0P5NQU0"/>
<dbReference type="SUPFAM" id="SSF54897">
    <property type="entry name" value="Protease propeptides/inhibitors"/>
    <property type="match status" value="1"/>
</dbReference>